<name>J7L790_NOCAA</name>
<dbReference type="KEGG" id="nal:B005_4354"/>
<sequence>MAGEADEDDRILPNTGTWVDDPGYWSPFASVDPLALSRRPPEAIHHRRDHPVLCA</sequence>
<dbReference type="EMBL" id="CP003788">
    <property type="protein sequence ID" value="AFR06654.1"/>
    <property type="molecule type" value="Genomic_DNA"/>
</dbReference>
<reference evidence="1 2" key="1">
    <citation type="journal article" date="2012" name="J. Bacteriol.">
        <title>Whole-Genome Sequence of Nocardiopsis alba Strain ATCC BAA-2165, Associated with Honeybees.</title>
        <authorList>
            <person name="Qiao J."/>
            <person name="Chen L."/>
            <person name="Li Y."/>
            <person name="Wang J."/>
            <person name="Zhang W."/>
            <person name="Chen S."/>
        </authorList>
    </citation>
    <scope>NUCLEOTIDE SEQUENCE [LARGE SCALE GENOMIC DNA]</scope>
    <source>
        <strain evidence="2">ATCC BAA-2165 / BE74</strain>
    </source>
</reference>
<protein>
    <submittedName>
        <fullName evidence="1">Uncharacterized protein</fullName>
    </submittedName>
</protein>
<evidence type="ECO:0000313" key="2">
    <source>
        <dbReference type="Proteomes" id="UP000003779"/>
    </source>
</evidence>
<evidence type="ECO:0000313" key="1">
    <source>
        <dbReference type="EMBL" id="AFR06654.1"/>
    </source>
</evidence>
<dbReference type="AlphaFoldDB" id="J7L790"/>
<dbReference type="HOGENOM" id="CLU_3027735_0_0_11"/>
<gene>
    <name evidence="1" type="ordered locus">B005_4354</name>
</gene>
<reference evidence="2" key="2">
    <citation type="submission" date="2012-08" db="EMBL/GenBank/DDBJ databases">
        <title>Whole-genome sequence of Nocardiopsis alba strain ATCC BAA-2165 associated with honeybees.</title>
        <authorList>
            <person name="Qiao J."/>
            <person name="Chen L."/>
            <person name="Li Y."/>
            <person name="Wang J."/>
            <person name="Zhang W."/>
            <person name="Chen S."/>
        </authorList>
    </citation>
    <scope>NUCLEOTIDE SEQUENCE [LARGE SCALE GENOMIC DNA]</scope>
    <source>
        <strain evidence="2">ATCC BAA-2165 / BE74</strain>
    </source>
</reference>
<proteinExistence type="predicted"/>
<dbReference type="Proteomes" id="UP000003779">
    <property type="component" value="Chromosome"/>
</dbReference>
<dbReference type="STRING" id="1205910.B005_4354"/>
<organism evidence="1 2">
    <name type="scientific">Nocardiopsis alba (strain ATCC BAA-2165 / BE74)</name>
    <dbReference type="NCBI Taxonomy" id="1205910"/>
    <lineage>
        <taxon>Bacteria</taxon>
        <taxon>Bacillati</taxon>
        <taxon>Actinomycetota</taxon>
        <taxon>Actinomycetes</taxon>
        <taxon>Streptosporangiales</taxon>
        <taxon>Nocardiopsidaceae</taxon>
        <taxon>Nocardiopsis</taxon>
    </lineage>
</organism>
<accession>J7L790</accession>